<dbReference type="Pfam" id="PF14594">
    <property type="entry name" value="Sipho_Gp37"/>
    <property type="match status" value="1"/>
</dbReference>
<evidence type="ECO:0000313" key="3">
    <source>
        <dbReference type="Proteomes" id="UP001344632"/>
    </source>
</evidence>
<protein>
    <submittedName>
        <fullName evidence="2">Siphovirus ReqiPepy6 Gp37-like family protein</fullName>
    </submittedName>
</protein>
<dbReference type="RefSeq" id="WP_326090530.1">
    <property type="nucleotide sequence ID" value="NZ_JARLKZ010000020.1"/>
</dbReference>
<evidence type="ECO:0000259" key="1">
    <source>
        <dbReference type="Pfam" id="PF14594"/>
    </source>
</evidence>
<dbReference type="EMBL" id="JARLKZ010000020">
    <property type="protein sequence ID" value="MEC0242761.1"/>
    <property type="molecule type" value="Genomic_DNA"/>
</dbReference>
<dbReference type="Proteomes" id="UP001344632">
    <property type="component" value="Unassembled WGS sequence"/>
</dbReference>
<proteinExistence type="predicted"/>
<organism evidence="2 3">
    <name type="scientific">Paenibacillus dokdonensis</name>
    <dbReference type="NCBI Taxonomy" id="2567944"/>
    <lineage>
        <taxon>Bacteria</taxon>
        <taxon>Bacillati</taxon>
        <taxon>Bacillota</taxon>
        <taxon>Bacilli</taxon>
        <taxon>Bacillales</taxon>
        <taxon>Paenibacillaceae</taxon>
        <taxon>Paenibacillus</taxon>
    </lineage>
</organism>
<feature type="domain" description="Gp28/Gp37-like" evidence="1">
    <location>
        <begin position="5"/>
        <end position="340"/>
    </location>
</feature>
<gene>
    <name evidence="2" type="ORF">P4H66_23400</name>
</gene>
<sequence length="360" mass="41078">MKSSVRILDTAFNLHGEIDDYESLQMIRRYYRPGEFEMHIAIGKQSVDQLQKERVIIVNNQPHKSGIIMHSEINQDDKGGEILTVRGPTLGGVFDRRITVTDNYDRIKGSAETVMKYYVNNHIVNGIYPERRIPFFAIAADQGRGKQTPWQTRFEPLNEVVQGIAEWCDIGWLVKCDINLKKWVFDVLIGRDLTVDQHILPPVIFSHEYDNIQSQQFVDSDLQFKNVGYAGGKGEDANRLIQVVGSGSGLNRREVFLDCSSAESVTELTDMGNQHLSGFKQIRTYDGKILSTGSFVYERDWDLGDVITQRNQKWGLTMNSRITEVKEIYEPASSLEISLGNEIPTITKFVKQLQSNVKRR</sequence>
<dbReference type="InterPro" id="IPR029432">
    <property type="entry name" value="Gp28/Gp37-like_dom"/>
</dbReference>
<accession>A0ABU6GSN3</accession>
<name>A0ABU6GSN3_9BACL</name>
<comment type="caution">
    <text evidence="2">The sequence shown here is derived from an EMBL/GenBank/DDBJ whole genome shotgun (WGS) entry which is preliminary data.</text>
</comment>
<keyword evidence="3" id="KW-1185">Reference proteome</keyword>
<reference evidence="2 3" key="1">
    <citation type="submission" date="2023-03" db="EMBL/GenBank/DDBJ databases">
        <title>Bacillus Genome Sequencing.</title>
        <authorList>
            <person name="Dunlap C."/>
        </authorList>
    </citation>
    <scope>NUCLEOTIDE SEQUENCE [LARGE SCALE GENOMIC DNA]</scope>
    <source>
        <strain evidence="2 3">BD-525</strain>
    </source>
</reference>
<evidence type="ECO:0000313" key="2">
    <source>
        <dbReference type="EMBL" id="MEC0242761.1"/>
    </source>
</evidence>